<keyword evidence="6" id="KW-1185">Reference proteome</keyword>
<keyword evidence="1 4" id="KW-0805">Transcription regulation</keyword>
<comment type="similarity">
    <text evidence="4">Belongs to the GbsR family.</text>
</comment>
<evidence type="ECO:0000256" key="2">
    <source>
        <dbReference type="ARBA" id="ARBA00023125"/>
    </source>
</evidence>
<dbReference type="InterPro" id="IPR036388">
    <property type="entry name" value="WH-like_DNA-bd_sf"/>
</dbReference>
<dbReference type="RefSeq" id="WP_244516865.1">
    <property type="nucleotide sequence ID" value="NZ_FNIL01000011.1"/>
</dbReference>
<gene>
    <name evidence="5" type="ORF">SAMN04488053_11128</name>
</gene>
<dbReference type="InterPro" id="IPR052362">
    <property type="entry name" value="HTH-GbsR_regulator"/>
</dbReference>
<dbReference type="PANTHER" id="PTHR38465">
    <property type="entry name" value="HTH-TYPE TRANSCRIPTIONAL REGULATOR MJ1563-RELATED"/>
    <property type="match status" value="1"/>
</dbReference>
<dbReference type="GO" id="GO:0003677">
    <property type="term" value="F:DNA binding"/>
    <property type="evidence" value="ECO:0007669"/>
    <property type="project" value="UniProtKB-UniRule"/>
</dbReference>
<organism evidence="5 6">
    <name type="scientific">Alkalicoccus daliensis</name>
    <dbReference type="NCBI Taxonomy" id="745820"/>
    <lineage>
        <taxon>Bacteria</taxon>
        <taxon>Bacillati</taxon>
        <taxon>Bacillota</taxon>
        <taxon>Bacilli</taxon>
        <taxon>Bacillales</taxon>
        <taxon>Bacillaceae</taxon>
        <taxon>Alkalicoccus</taxon>
    </lineage>
</organism>
<keyword evidence="2 4" id="KW-0238">DNA-binding</keyword>
<keyword evidence="3 4" id="KW-0804">Transcription</keyword>
<sequence>MNEQHQEEMELDKARDRFITEIANNVHLYDITNSIGRLYGTIFFAEKPMTLDEMSESLGMSKTSMSTGVRALSEANMIEKAWEKGVRKDLYRTNPDWYKSFSTVFIKRWSQSAAKNHQALCDTKQKLQELSKNADSEEVKHKASLDLEKLRSAEAYYEWLNEVISLFETGEIFNIVPKRNEPSQKV</sequence>
<evidence type="ECO:0000256" key="3">
    <source>
        <dbReference type="ARBA" id="ARBA00023163"/>
    </source>
</evidence>
<protein>
    <recommendedName>
        <fullName evidence="4">HTH-type transcriptional regulator</fullName>
    </recommendedName>
</protein>
<dbReference type="STRING" id="745820.SAMN04488053_11128"/>
<dbReference type="Gene3D" id="1.10.10.10">
    <property type="entry name" value="Winged helix-like DNA-binding domain superfamily/Winged helix DNA-binding domain"/>
    <property type="match status" value="1"/>
</dbReference>
<name>A0A1H0IMK6_9BACI</name>
<proteinExistence type="inferred from homology"/>
<evidence type="ECO:0000256" key="4">
    <source>
        <dbReference type="PIRNR" id="PIRNR006707"/>
    </source>
</evidence>
<evidence type="ECO:0000313" key="5">
    <source>
        <dbReference type="EMBL" id="SDO32586.1"/>
    </source>
</evidence>
<dbReference type="InterPro" id="IPR036390">
    <property type="entry name" value="WH_DNA-bd_sf"/>
</dbReference>
<evidence type="ECO:0000256" key="1">
    <source>
        <dbReference type="ARBA" id="ARBA00023015"/>
    </source>
</evidence>
<dbReference type="PANTHER" id="PTHR38465:SF1">
    <property type="entry name" value="HTH-TYPE TRANSCRIPTIONAL REGULATOR MJ1563-RELATED"/>
    <property type="match status" value="1"/>
</dbReference>
<dbReference type="InterPro" id="IPR011991">
    <property type="entry name" value="ArsR-like_HTH"/>
</dbReference>
<dbReference type="CDD" id="cd00090">
    <property type="entry name" value="HTH_ARSR"/>
    <property type="match status" value="1"/>
</dbReference>
<dbReference type="Proteomes" id="UP000198778">
    <property type="component" value="Unassembled WGS sequence"/>
</dbReference>
<dbReference type="AlphaFoldDB" id="A0A1H0IMK6"/>
<dbReference type="EMBL" id="FNIL01000011">
    <property type="protein sequence ID" value="SDO32586.1"/>
    <property type="molecule type" value="Genomic_DNA"/>
</dbReference>
<dbReference type="SUPFAM" id="SSF46785">
    <property type="entry name" value="Winged helix' DNA-binding domain"/>
    <property type="match status" value="1"/>
</dbReference>
<dbReference type="PIRSF" id="PIRSF006707">
    <property type="entry name" value="MJ1563"/>
    <property type="match status" value="1"/>
</dbReference>
<dbReference type="InterPro" id="IPR026282">
    <property type="entry name" value="MJ1563"/>
</dbReference>
<reference evidence="6" key="1">
    <citation type="submission" date="2016-10" db="EMBL/GenBank/DDBJ databases">
        <authorList>
            <person name="Varghese N."/>
            <person name="Submissions S."/>
        </authorList>
    </citation>
    <scope>NUCLEOTIDE SEQUENCE [LARGE SCALE GENOMIC DNA]</scope>
    <source>
        <strain evidence="6">CGMCC 1.10369</strain>
    </source>
</reference>
<accession>A0A1H0IMK6</accession>
<evidence type="ECO:0000313" key="6">
    <source>
        <dbReference type="Proteomes" id="UP000198778"/>
    </source>
</evidence>